<evidence type="ECO:0000256" key="13">
    <source>
        <dbReference type="ARBA" id="ARBA00024209"/>
    </source>
</evidence>
<dbReference type="Gene3D" id="3.30.40.10">
    <property type="entry name" value="Zinc/RING finger domain, C3HC4 (zinc finger)"/>
    <property type="match status" value="1"/>
</dbReference>
<dbReference type="PROSITE" id="PS50089">
    <property type="entry name" value="ZF_RING_2"/>
    <property type="match status" value="1"/>
</dbReference>
<keyword evidence="5" id="KW-0808">Transferase</keyword>
<name>A0A200PV93_MACCD</name>
<keyword evidence="10" id="KW-0862">Zinc</keyword>
<dbReference type="FunCoup" id="A0A200PV93">
    <property type="interactions" value="371"/>
</dbReference>
<comment type="subcellular location">
    <subcellularLocation>
        <location evidence="2">Membrane</location>
        <topology evidence="2">Single-pass membrane protein</topology>
    </subcellularLocation>
</comment>
<keyword evidence="19" id="KW-1185">Reference proteome</keyword>
<evidence type="ECO:0000256" key="12">
    <source>
        <dbReference type="ARBA" id="ARBA00023136"/>
    </source>
</evidence>
<keyword evidence="7" id="KW-0479">Metal-binding</keyword>
<dbReference type="CDD" id="cd16461">
    <property type="entry name" value="RING-H2_EL5-like"/>
    <property type="match status" value="1"/>
</dbReference>
<dbReference type="GO" id="GO:0008270">
    <property type="term" value="F:zinc ion binding"/>
    <property type="evidence" value="ECO:0007669"/>
    <property type="project" value="UniProtKB-KW"/>
</dbReference>
<evidence type="ECO:0000256" key="4">
    <source>
        <dbReference type="ARBA" id="ARBA00012483"/>
    </source>
</evidence>
<organism evidence="18 19">
    <name type="scientific">Macleaya cordata</name>
    <name type="common">Five-seeded plume-poppy</name>
    <name type="synonym">Bocconia cordata</name>
    <dbReference type="NCBI Taxonomy" id="56857"/>
    <lineage>
        <taxon>Eukaryota</taxon>
        <taxon>Viridiplantae</taxon>
        <taxon>Streptophyta</taxon>
        <taxon>Embryophyta</taxon>
        <taxon>Tracheophyta</taxon>
        <taxon>Spermatophyta</taxon>
        <taxon>Magnoliopsida</taxon>
        <taxon>Ranunculales</taxon>
        <taxon>Papaveraceae</taxon>
        <taxon>Papaveroideae</taxon>
        <taxon>Macleaya</taxon>
    </lineage>
</organism>
<evidence type="ECO:0000256" key="8">
    <source>
        <dbReference type="ARBA" id="ARBA00022771"/>
    </source>
</evidence>
<evidence type="ECO:0000259" key="17">
    <source>
        <dbReference type="PROSITE" id="PS50089"/>
    </source>
</evidence>
<dbReference type="Pfam" id="PF13639">
    <property type="entry name" value="zf-RING_2"/>
    <property type="match status" value="1"/>
</dbReference>
<dbReference type="InterPro" id="IPR013083">
    <property type="entry name" value="Znf_RING/FYVE/PHD"/>
</dbReference>
<dbReference type="PANTHER" id="PTHR46913">
    <property type="entry name" value="RING-H2 FINGER PROTEIN ATL16"/>
    <property type="match status" value="1"/>
</dbReference>
<dbReference type="GO" id="GO:0061630">
    <property type="term" value="F:ubiquitin protein ligase activity"/>
    <property type="evidence" value="ECO:0007669"/>
    <property type="project" value="UniProtKB-EC"/>
</dbReference>
<comment type="similarity">
    <text evidence="13">Belongs to the RING-type zinc finger family. ATL subfamily.</text>
</comment>
<dbReference type="UniPathway" id="UPA00143"/>
<comment type="pathway">
    <text evidence="3">Protein modification; protein ubiquitination.</text>
</comment>
<gene>
    <name evidence="18" type="ORF">BVC80_8789g14</name>
</gene>
<dbReference type="GO" id="GO:0016020">
    <property type="term" value="C:membrane"/>
    <property type="evidence" value="ECO:0007669"/>
    <property type="project" value="UniProtKB-SubCell"/>
</dbReference>
<feature type="compositionally biased region" description="Polar residues" evidence="15">
    <location>
        <begin position="283"/>
        <end position="306"/>
    </location>
</feature>
<dbReference type="EC" id="2.3.2.27" evidence="4"/>
<dbReference type="STRING" id="56857.A0A200PV93"/>
<feature type="region of interest" description="Disordered" evidence="15">
    <location>
        <begin position="273"/>
        <end position="315"/>
    </location>
</feature>
<feature type="transmembrane region" description="Helical" evidence="16">
    <location>
        <begin position="22"/>
        <end position="44"/>
    </location>
</feature>
<dbReference type="GO" id="GO:0016567">
    <property type="term" value="P:protein ubiquitination"/>
    <property type="evidence" value="ECO:0007669"/>
    <property type="project" value="UniProtKB-UniPathway"/>
</dbReference>
<dbReference type="InterPro" id="IPR001841">
    <property type="entry name" value="Znf_RING"/>
</dbReference>
<dbReference type="PANTHER" id="PTHR46913:SF1">
    <property type="entry name" value="RING-H2 FINGER PROTEIN ATL16"/>
    <property type="match status" value="1"/>
</dbReference>
<dbReference type="Proteomes" id="UP000195402">
    <property type="component" value="Unassembled WGS sequence"/>
</dbReference>
<keyword evidence="12 16" id="KW-0472">Membrane</keyword>
<evidence type="ECO:0000256" key="16">
    <source>
        <dbReference type="SAM" id="Phobius"/>
    </source>
</evidence>
<evidence type="ECO:0000256" key="11">
    <source>
        <dbReference type="ARBA" id="ARBA00022989"/>
    </source>
</evidence>
<dbReference type="EMBL" id="MVGT01003970">
    <property type="protein sequence ID" value="OVA02129.1"/>
    <property type="molecule type" value="Genomic_DNA"/>
</dbReference>
<keyword evidence="6 16" id="KW-0812">Transmembrane</keyword>
<proteinExistence type="inferred from homology"/>
<evidence type="ECO:0000256" key="2">
    <source>
        <dbReference type="ARBA" id="ARBA00004167"/>
    </source>
</evidence>
<evidence type="ECO:0000256" key="3">
    <source>
        <dbReference type="ARBA" id="ARBA00004906"/>
    </source>
</evidence>
<dbReference type="InterPro" id="IPR044600">
    <property type="entry name" value="ATL1/ATL16-like"/>
</dbReference>
<accession>A0A200PV93</accession>
<feature type="domain" description="RING-type" evidence="17">
    <location>
        <begin position="106"/>
        <end position="148"/>
    </location>
</feature>
<evidence type="ECO:0000256" key="15">
    <source>
        <dbReference type="SAM" id="MobiDB-lite"/>
    </source>
</evidence>
<evidence type="ECO:0000313" key="19">
    <source>
        <dbReference type="Proteomes" id="UP000195402"/>
    </source>
</evidence>
<keyword evidence="8 14" id="KW-0863">Zinc-finger</keyword>
<dbReference type="OMA" id="EMLVIDI"/>
<sequence>MEDYRSNNSLEKSQVVDVSSKVMLAAIIVLFLVIVFVIFLHLYAKWYWSRREENPNQSSGTRRRRFVFSPSQDPVLIIHQGLEPSVIKSLPLLTFNPDEFKDGLECAVCLSELSLGEKARLLPKCNHGFHVDCIDMWFQSHSTCPICRNPISVENSSPELPAIQSPEDISTPGYSIEAPNYPTNVLFWGNQTQVIEGTSSSSQRPSSSPSIRQDRMLVIEVPERLTEGFSLSSPSTSRFSEEDLKSPMTTRFRSLRRLLSREKRVVPCSPGVVDLEQGEGVRGQSSKTSLNSSDSRSCYTTASSTGADRLEEMNI</sequence>
<evidence type="ECO:0000256" key="1">
    <source>
        <dbReference type="ARBA" id="ARBA00000900"/>
    </source>
</evidence>
<dbReference type="SUPFAM" id="SSF57850">
    <property type="entry name" value="RING/U-box"/>
    <property type="match status" value="1"/>
</dbReference>
<evidence type="ECO:0000256" key="10">
    <source>
        <dbReference type="ARBA" id="ARBA00022833"/>
    </source>
</evidence>
<evidence type="ECO:0000256" key="5">
    <source>
        <dbReference type="ARBA" id="ARBA00022679"/>
    </source>
</evidence>
<comment type="catalytic activity">
    <reaction evidence="1">
        <text>S-ubiquitinyl-[E2 ubiquitin-conjugating enzyme]-L-cysteine + [acceptor protein]-L-lysine = [E2 ubiquitin-conjugating enzyme]-L-cysteine + N(6)-ubiquitinyl-[acceptor protein]-L-lysine.</text>
        <dbReference type="EC" id="2.3.2.27"/>
    </reaction>
</comment>
<evidence type="ECO:0000256" key="14">
    <source>
        <dbReference type="PROSITE-ProRule" id="PRU00175"/>
    </source>
</evidence>
<dbReference type="FunFam" id="3.30.40.10:FF:000475">
    <property type="entry name" value="RING-H2 finger protein ATL3"/>
    <property type="match status" value="1"/>
</dbReference>
<dbReference type="OrthoDB" id="8062037at2759"/>
<protein>
    <recommendedName>
        <fullName evidence="4">RING-type E3 ubiquitin transferase</fullName>
        <ecNumber evidence="4">2.3.2.27</ecNumber>
    </recommendedName>
</protein>
<evidence type="ECO:0000256" key="9">
    <source>
        <dbReference type="ARBA" id="ARBA00022786"/>
    </source>
</evidence>
<keyword evidence="9" id="KW-0833">Ubl conjugation pathway</keyword>
<dbReference type="SMART" id="SM00184">
    <property type="entry name" value="RING"/>
    <property type="match status" value="1"/>
</dbReference>
<comment type="caution">
    <text evidence="18">The sequence shown here is derived from an EMBL/GenBank/DDBJ whole genome shotgun (WGS) entry which is preliminary data.</text>
</comment>
<evidence type="ECO:0000256" key="7">
    <source>
        <dbReference type="ARBA" id="ARBA00022723"/>
    </source>
</evidence>
<evidence type="ECO:0000313" key="18">
    <source>
        <dbReference type="EMBL" id="OVA02129.1"/>
    </source>
</evidence>
<dbReference type="InParanoid" id="A0A200PV93"/>
<evidence type="ECO:0000256" key="6">
    <source>
        <dbReference type="ARBA" id="ARBA00022692"/>
    </source>
</evidence>
<keyword evidence="11 16" id="KW-1133">Transmembrane helix</keyword>
<dbReference type="AlphaFoldDB" id="A0A200PV93"/>
<reference evidence="18 19" key="1">
    <citation type="journal article" date="2017" name="Mol. Plant">
        <title>The Genome of Medicinal Plant Macleaya cordata Provides New Insights into Benzylisoquinoline Alkaloids Metabolism.</title>
        <authorList>
            <person name="Liu X."/>
            <person name="Liu Y."/>
            <person name="Huang P."/>
            <person name="Ma Y."/>
            <person name="Qing Z."/>
            <person name="Tang Q."/>
            <person name="Cao H."/>
            <person name="Cheng P."/>
            <person name="Zheng Y."/>
            <person name="Yuan Z."/>
            <person name="Zhou Y."/>
            <person name="Liu J."/>
            <person name="Tang Z."/>
            <person name="Zhuo Y."/>
            <person name="Zhang Y."/>
            <person name="Yu L."/>
            <person name="Huang J."/>
            <person name="Yang P."/>
            <person name="Peng Q."/>
            <person name="Zhang J."/>
            <person name="Jiang W."/>
            <person name="Zhang Z."/>
            <person name="Lin K."/>
            <person name="Ro D.K."/>
            <person name="Chen X."/>
            <person name="Xiong X."/>
            <person name="Shang Y."/>
            <person name="Huang S."/>
            <person name="Zeng J."/>
        </authorList>
    </citation>
    <scope>NUCLEOTIDE SEQUENCE [LARGE SCALE GENOMIC DNA]</scope>
    <source>
        <strain evidence="19">cv. BLH2017</strain>
        <tissue evidence="18">Root</tissue>
    </source>
</reference>